<evidence type="ECO:0000313" key="2">
    <source>
        <dbReference type="EMBL" id="ANS70525.1"/>
    </source>
</evidence>
<dbReference type="Proteomes" id="UP000092598">
    <property type="component" value="Chromosome"/>
</dbReference>
<dbReference type="STRING" id="1915.SLINC_8301"/>
<dbReference type="PANTHER" id="PTHR43245">
    <property type="entry name" value="BIFUNCTIONAL POLYMYXIN RESISTANCE PROTEIN ARNA"/>
    <property type="match status" value="1"/>
</dbReference>
<feature type="domain" description="NAD-dependent epimerase/dehydratase" evidence="1">
    <location>
        <begin position="3"/>
        <end position="228"/>
    </location>
</feature>
<dbReference type="InterPro" id="IPR050177">
    <property type="entry name" value="Lipid_A_modif_metabolic_enz"/>
</dbReference>
<reference evidence="2 3" key="1">
    <citation type="submission" date="2016-07" db="EMBL/GenBank/DDBJ databases">
        <title>Enhancement of antibiotic productionsby engineered nitrateutilization in actinobacteria.</title>
        <authorList>
            <person name="Meng S.C."/>
        </authorList>
    </citation>
    <scope>NUCLEOTIDE SEQUENCE [LARGE SCALE GENOMIC DNA]</scope>
    <source>
        <strain evidence="2 3">NRRL 2936</strain>
    </source>
</reference>
<dbReference type="PATRIC" id="fig|1915.4.peg.9141"/>
<dbReference type="EMBL" id="CP016438">
    <property type="protein sequence ID" value="ANS70525.1"/>
    <property type="molecule type" value="Genomic_DNA"/>
</dbReference>
<dbReference type="KEGG" id="sls:SLINC_8301"/>
<dbReference type="CDD" id="cd08946">
    <property type="entry name" value="SDR_e"/>
    <property type="match status" value="1"/>
</dbReference>
<dbReference type="Gene3D" id="3.40.50.720">
    <property type="entry name" value="NAD(P)-binding Rossmann-like Domain"/>
    <property type="match status" value="1"/>
</dbReference>
<dbReference type="AlphaFoldDB" id="A0A1B1MPJ4"/>
<dbReference type="InterPro" id="IPR001509">
    <property type="entry name" value="Epimerase_deHydtase"/>
</dbReference>
<accession>A0A1B1MPJ4</accession>
<name>A0A1B1MPJ4_STRLN</name>
<keyword evidence="3" id="KW-1185">Reference proteome</keyword>
<dbReference type="RefSeq" id="WP_067444038.1">
    <property type="nucleotide sequence ID" value="NZ_CP016438.1"/>
</dbReference>
<evidence type="ECO:0000313" key="3">
    <source>
        <dbReference type="Proteomes" id="UP000092598"/>
    </source>
</evidence>
<evidence type="ECO:0000259" key="1">
    <source>
        <dbReference type="Pfam" id="PF01370"/>
    </source>
</evidence>
<dbReference type="PANTHER" id="PTHR43245:SF23">
    <property type="entry name" value="NAD(P)-BINDING DOMAIN-CONTAINING PROTEIN"/>
    <property type="match status" value="1"/>
</dbReference>
<proteinExistence type="predicted"/>
<protein>
    <submittedName>
        <fullName evidence="2">Nucleoside-diphosphate-sugar epimerase</fullName>
    </submittedName>
</protein>
<dbReference type="InterPro" id="IPR036291">
    <property type="entry name" value="NAD(P)-bd_dom_sf"/>
</dbReference>
<dbReference type="SUPFAM" id="SSF51735">
    <property type="entry name" value="NAD(P)-binding Rossmann-fold domains"/>
    <property type="match status" value="1"/>
</dbReference>
<gene>
    <name evidence="2" type="ORF">SLINC_8301</name>
</gene>
<sequence>MRVLVTGNRGYLGSVLSDVLRARGHSVTGWDAGYFDPVGRGAAMRDIRDIRPEDLLGFDAVVHLAALCNDACGALDAGATHEINGRAAGNLARVARSTGVERLVLASSCSIYGAAAADGLDENAAVNPLTAYARSKVDAEAAIRSLSGGTFCPTALRFATLYGLSSSFRSDLLVNRMVSCAWRWDTVSVHGEGRAARPLLHVRDAAAAIAECLAADGATVQGKAFNVGREGENYEVREVAELVRQQRPTAQVRAVGTNDDRRSYRVRFDAFRQAFPEWRPSMTVPVGITELEDALDAVQVDGKHEWRDGWGRSDRSLWLQRLCSEGTVSQSFRWTPAEAARGVRV</sequence>
<organism evidence="2 3">
    <name type="scientific">Streptomyces lincolnensis</name>
    <dbReference type="NCBI Taxonomy" id="1915"/>
    <lineage>
        <taxon>Bacteria</taxon>
        <taxon>Bacillati</taxon>
        <taxon>Actinomycetota</taxon>
        <taxon>Actinomycetes</taxon>
        <taxon>Kitasatosporales</taxon>
        <taxon>Streptomycetaceae</taxon>
        <taxon>Streptomyces</taxon>
    </lineage>
</organism>
<dbReference type="Pfam" id="PF01370">
    <property type="entry name" value="Epimerase"/>
    <property type="match status" value="1"/>
</dbReference>